<dbReference type="Proteomes" id="UP000502608">
    <property type="component" value="Plasmid pPN3F2_2"/>
</dbReference>
<organism evidence="2 3">
    <name type="scientific">Shewanella aestuarii</name>
    <dbReference type="NCBI Taxonomy" id="1028752"/>
    <lineage>
        <taxon>Bacteria</taxon>
        <taxon>Pseudomonadati</taxon>
        <taxon>Pseudomonadota</taxon>
        <taxon>Gammaproteobacteria</taxon>
        <taxon>Alteromonadales</taxon>
        <taxon>Shewanellaceae</taxon>
        <taxon>Shewanella</taxon>
    </lineage>
</organism>
<name>A0A6G9QPR7_9GAMM</name>
<geneLocation type="plasmid" evidence="2 3">
    <name>pPN3F2_2</name>
</geneLocation>
<evidence type="ECO:0000313" key="3">
    <source>
        <dbReference type="Proteomes" id="UP000502608"/>
    </source>
</evidence>
<protein>
    <submittedName>
        <fullName evidence="2">Uncharacterized protein</fullName>
    </submittedName>
</protein>
<dbReference type="AlphaFoldDB" id="A0A6G9QPR7"/>
<reference evidence="2 3" key="1">
    <citation type="submission" date="2020-03" db="EMBL/GenBank/DDBJ databases">
        <title>Complete genome sequence of Shewanella sp.</title>
        <authorList>
            <person name="Kim Y.-S."/>
            <person name="Kim S.-J."/>
            <person name="Jung H.-K."/>
            <person name="Kim K.-H."/>
        </authorList>
    </citation>
    <scope>NUCLEOTIDE SEQUENCE [LARGE SCALE GENOMIC DNA]</scope>
    <source>
        <strain evidence="2 3">PN3F2</strain>
        <plasmid evidence="2 3">pPN3F2_2</plasmid>
    </source>
</reference>
<keyword evidence="2" id="KW-0614">Plasmid</keyword>
<keyword evidence="3" id="KW-1185">Reference proteome</keyword>
<evidence type="ECO:0000256" key="1">
    <source>
        <dbReference type="SAM" id="Coils"/>
    </source>
</evidence>
<keyword evidence="1" id="KW-0175">Coiled coil</keyword>
<dbReference type="RefSeq" id="WP_167680412.1">
    <property type="nucleotide sequence ID" value="NZ_CP050315.1"/>
</dbReference>
<evidence type="ECO:0000313" key="2">
    <source>
        <dbReference type="EMBL" id="QIR16584.1"/>
    </source>
</evidence>
<dbReference type="EMBL" id="CP050315">
    <property type="protein sequence ID" value="QIR16584.1"/>
    <property type="molecule type" value="Genomic_DNA"/>
</dbReference>
<gene>
    <name evidence="2" type="ORF">HBH39_19100</name>
</gene>
<accession>A0A6G9QPR7</accession>
<sequence>MSKNIIIAILVVISLIQTSIIFDYHTDWVESSENLDDVNKQVEELSQELLDLELELLDDWESINEYVQITIPNVDEQHFKHLNYAKAYRQDLYSRRLSVCNEGKASLMQQLTELSELKSYNFPSNKGKASLIRLAVTLKMSYNDLLTGCIGYVELADLDLSSLE</sequence>
<dbReference type="KEGG" id="saes:HBH39_19100"/>
<feature type="coiled-coil region" evidence="1">
    <location>
        <begin position="28"/>
        <end position="55"/>
    </location>
</feature>
<proteinExistence type="predicted"/>